<dbReference type="InterPro" id="IPR053180">
    <property type="entry name" value="Ca-binding_acidic-repeat"/>
</dbReference>
<keyword evidence="6" id="KW-1133">Transmembrane helix</keyword>
<reference evidence="8" key="1">
    <citation type="submission" date="2017-09" db="EMBL/GenBank/DDBJ databases">
        <title>Depth-based differentiation of microbial function through sediment-hosted aquifers and enrichment of novel symbionts in the deep terrestrial subsurface.</title>
        <authorList>
            <person name="Probst A.J."/>
            <person name="Ladd B."/>
            <person name="Jarett J.K."/>
            <person name="Geller-Mcgrath D.E."/>
            <person name="Sieber C.M.K."/>
            <person name="Emerson J.B."/>
            <person name="Anantharaman K."/>
            <person name="Thomas B.C."/>
            <person name="Malmstrom R."/>
            <person name="Stieglmeier M."/>
            <person name="Klingl A."/>
            <person name="Woyke T."/>
            <person name="Ryan C.M."/>
            <person name="Banfield J.F."/>
        </authorList>
    </citation>
    <scope>NUCLEOTIDE SEQUENCE [LARGE SCALE GENOMIC DNA]</scope>
</reference>
<evidence type="ECO:0000313" key="8">
    <source>
        <dbReference type="Proteomes" id="UP000229972"/>
    </source>
</evidence>
<dbReference type="Gene3D" id="4.10.1080.10">
    <property type="entry name" value="TSP type-3 repeat"/>
    <property type="match status" value="1"/>
</dbReference>
<feature type="transmembrane region" description="Helical" evidence="6">
    <location>
        <begin position="65"/>
        <end position="86"/>
    </location>
</feature>
<keyword evidence="2" id="KW-0964">Secreted</keyword>
<evidence type="ECO:0000256" key="5">
    <source>
        <dbReference type="SAM" id="MobiDB-lite"/>
    </source>
</evidence>
<keyword evidence="6" id="KW-0812">Transmembrane</keyword>
<proteinExistence type="predicted"/>
<feature type="compositionally biased region" description="Low complexity" evidence="5">
    <location>
        <begin position="1"/>
        <end position="17"/>
    </location>
</feature>
<evidence type="ECO:0000256" key="6">
    <source>
        <dbReference type="SAM" id="Phobius"/>
    </source>
</evidence>
<dbReference type="Pfam" id="PF18884">
    <property type="entry name" value="TSP3_bac"/>
    <property type="match status" value="3"/>
</dbReference>
<dbReference type="EMBL" id="PFAL01000029">
    <property type="protein sequence ID" value="PIR95325.1"/>
    <property type="molecule type" value="Genomic_DNA"/>
</dbReference>
<evidence type="ECO:0000313" key="7">
    <source>
        <dbReference type="EMBL" id="PIR95325.1"/>
    </source>
</evidence>
<evidence type="ECO:0000256" key="1">
    <source>
        <dbReference type="ARBA" id="ARBA00004613"/>
    </source>
</evidence>
<organism evidence="7 8">
    <name type="scientific">Candidatus Falkowbacteria bacterium CG10_big_fil_rev_8_21_14_0_10_37_18</name>
    <dbReference type="NCBI Taxonomy" id="1974562"/>
    <lineage>
        <taxon>Bacteria</taxon>
        <taxon>Candidatus Falkowiibacteriota</taxon>
    </lineage>
</organism>
<keyword evidence="3" id="KW-0732">Signal</keyword>
<dbReference type="PANTHER" id="PTHR37467">
    <property type="entry name" value="EXPORTED CALCIUM-BINDING GLYCOPROTEIN-RELATED"/>
    <property type="match status" value="1"/>
</dbReference>
<evidence type="ECO:0000256" key="3">
    <source>
        <dbReference type="ARBA" id="ARBA00022729"/>
    </source>
</evidence>
<keyword evidence="6" id="KW-0472">Membrane</keyword>
<sequence length="246" mass="26189">MFNDLNNNKPNNPPVDDIFAETDKTSSAPLGATSDISAQKVGLDAEENLPTSEAEETPASGGDKWFKITIIVIIVLILALGAYLLYRKFVPMPSAEVAMTTDNTIIPADNTATDIPNDLAPEVPIENTDINQDAINTDLNNADVIDQIDNTIDPNNDIPTSTVPVVPVDSDSDGLTDAEEAVVGTNPLIADTDSDELGDYEEVKIYQTNPLNPDTDGDGYSDGAEVKSGYNPNGPGKLSDLEQPVQ</sequence>
<gene>
    <name evidence="7" type="ORF">COT93_03185</name>
</gene>
<keyword evidence="4" id="KW-0106">Calcium</keyword>
<dbReference type="Proteomes" id="UP000229972">
    <property type="component" value="Unassembled WGS sequence"/>
</dbReference>
<comment type="subcellular location">
    <subcellularLocation>
        <location evidence="1">Secreted</location>
    </subcellularLocation>
</comment>
<dbReference type="PANTHER" id="PTHR37467:SF1">
    <property type="entry name" value="EXPORTED CALCIUM-BINDING GLYCOPROTEIN"/>
    <property type="match status" value="1"/>
</dbReference>
<name>A0A2H0V8A8_9BACT</name>
<dbReference type="GO" id="GO:0005509">
    <property type="term" value="F:calcium ion binding"/>
    <property type="evidence" value="ECO:0007669"/>
    <property type="project" value="InterPro"/>
</dbReference>
<dbReference type="AlphaFoldDB" id="A0A2H0V8A8"/>
<dbReference type="InterPro" id="IPR059100">
    <property type="entry name" value="TSP3_bac"/>
</dbReference>
<dbReference type="InterPro" id="IPR028974">
    <property type="entry name" value="TSP_type-3_rpt"/>
</dbReference>
<comment type="caution">
    <text evidence="7">The sequence shown here is derived from an EMBL/GenBank/DDBJ whole genome shotgun (WGS) entry which is preliminary data.</text>
</comment>
<protein>
    <submittedName>
        <fullName evidence="7">Uncharacterized protein</fullName>
    </submittedName>
</protein>
<feature type="region of interest" description="Disordered" evidence="5">
    <location>
        <begin position="205"/>
        <end position="246"/>
    </location>
</feature>
<evidence type="ECO:0000256" key="4">
    <source>
        <dbReference type="ARBA" id="ARBA00022837"/>
    </source>
</evidence>
<feature type="region of interest" description="Disordered" evidence="5">
    <location>
        <begin position="1"/>
        <end position="37"/>
    </location>
</feature>
<accession>A0A2H0V8A8</accession>
<evidence type="ECO:0000256" key="2">
    <source>
        <dbReference type="ARBA" id="ARBA00022525"/>
    </source>
</evidence>